<organism evidence="2 3">
    <name type="scientific">Tetrabaena socialis</name>
    <dbReference type="NCBI Taxonomy" id="47790"/>
    <lineage>
        <taxon>Eukaryota</taxon>
        <taxon>Viridiplantae</taxon>
        <taxon>Chlorophyta</taxon>
        <taxon>core chlorophytes</taxon>
        <taxon>Chlorophyceae</taxon>
        <taxon>CS clade</taxon>
        <taxon>Chlamydomonadales</taxon>
        <taxon>Tetrabaenaceae</taxon>
        <taxon>Tetrabaena</taxon>
    </lineage>
</organism>
<sequence length="230" mass="23215">MASSAPSKVPMHLRTLLVAVMPSGHNSTARPRPEVGPVPGPPEGIAVLWRAAALEAVAVRGCVFAEMDPRVAGLAGEVAGTEPWAKLRELGEGVVLAALLHRASGRLLVAACTHLFWNPAFPDVKALQPPLTNRTVGFAGCLDYVWFSAGGFAAASALAMPYDDGGSPPLGPAAAGGGAGGGGAAAAEGPRGPAAAAPWRDPLADIAFGAIPDQRYPSDHLAVGGELVLL</sequence>
<dbReference type="InterPro" id="IPR050410">
    <property type="entry name" value="CCR4/nocturin_mRNA_transcr"/>
</dbReference>
<protein>
    <submittedName>
        <fullName evidence="2">Uncharacterized protein</fullName>
    </submittedName>
</protein>
<evidence type="ECO:0000313" key="2">
    <source>
        <dbReference type="EMBL" id="PNH02577.1"/>
    </source>
</evidence>
<dbReference type="OrthoDB" id="2866996at2759"/>
<dbReference type="InterPro" id="IPR036691">
    <property type="entry name" value="Endo/exonu/phosph_ase_sf"/>
</dbReference>
<dbReference type="AlphaFoldDB" id="A0A2J7ZQN8"/>
<dbReference type="PANTHER" id="PTHR12121:SF100">
    <property type="entry name" value="POLY(A)-SPECIFIC RIBONUCLEASE"/>
    <property type="match status" value="1"/>
</dbReference>
<proteinExistence type="predicted"/>
<dbReference type="GO" id="GO:0000175">
    <property type="term" value="F:3'-5'-RNA exonuclease activity"/>
    <property type="evidence" value="ECO:0007669"/>
    <property type="project" value="TreeGrafter"/>
</dbReference>
<dbReference type="EMBL" id="PGGS01000628">
    <property type="protein sequence ID" value="PNH02577.1"/>
    <property type="molecule type" value="Genomic_DNA"/>
</dbReference>
<feature type="compositionally biased region" description="Gly residues" evidence="1">
    <location>
        <begin position="174"/>
        <end position="184"/>
    </location>
</feature>
<evidence type="ECO:0000256" key="1">
    <source>
        <dbReference type="SAM" id="MobiDB-lite"/>
    </source>
</evidence>
<comment type="caution">
    <text evidence="2">The sequence shown here is derived from an EMBL/GenBank/DDBJ whole genome shotgun (WGS) entry which is preliminary data.</text>
</comment>
<feature type="compositionally biased region" description="Low complexity" evidence="1">
    <location>
        <begin position="185"/>
        <end position="195"/>
    </location>
</feature>
<gene>
    <name evidence="2" type="ORF">TSOC_011435</name>
</gene>
<dbReference type="Proteomes" id="UP000236333">
    <property type="component" value="Unassembled WGS sequence"/>
</dbReference>
<evidence type="ECO:0000313" key="3">
    <source>
        <dbReference type="Proteomes" id="UP000236333"/>
    </source>
</evidence>
<feature type="region of interest" description="Disordered" evidence="1">
    <location>
        <begin position="171"/>
        <end position="195"/>
    </location>
</feature>
<accession>A0A2J7ZQN8</accession>
<name>A0A2J7ZQN8_9CHLO</name>
<keyword evidence="3" id="KW-1185">Reference proteome</keyword>
<reference evidence="2 3" key="1">
    <citation type="journal article" date="2017" name="Mol. Biol. Evol.">
        <title>The 4-celled Tetrabaena socialis nuclear genome reveals the essential components for genetic control of cell number at the origin of multicellularity in the volvocine lineage.</title>
        <authorList>
            <person name="Featherston J."/>
            <person name="Arakaki Y."/>
            <person name="Hanschen E.R."/>
            <person name="Ferris P.J."/>
            <person name="Michod R.E."/>
            <person name="Olson B.J.S.C."/>
            <person name="Nozaki H."/>
            <person name="Durand P.M."/>
        </authorList>
    </citation>
    <scope>NUCLEOTIDE SEQUENCE [LARGE SCALE GENOMIC DNA]</scope>
    <source>
        <strain evidence="2 3">NIES-571</strain>
    </source>
</reference>
<dbReference type="PANTHER" id="PTHR12121">
    <property type="entry name" value="CARBON CATABOLITE REPRESSOR PROTEIN 4"/>
    <property type="match status" value="1"/>
</dbReference>
<dbReference type="Gene3D" id="3.60.10.10">
    <property type="entry name" value="Endonuclease/exonuclease/phosphatase"/>
    <property type="match status" value="2"/>
</dbReference>